<dbReference type="RefSeq" id="WP_188640593.1">
    <property type="nucleotide sequence ID" value="NZ_BMHM01000009.1"/>
</dbReference>
<dbReference type="CDD" id="cd00761">
    <property type="entry name" value="Glyco_tranf_GTA_type"/>
    <property type="match status" value="1"/>
</dbReference>
<comment type="subcellular location">
    <subcellularLocation>
        <location evidence="1">Membrane</location>
        <topology evidence="1">Single-pass membrane protein</topology>
    </subcellularLocation>
</comment>
<sequence length="758" mass="84943">MKLAMAAIVKNERDSLPEWIAFHLAVGASHFLIADNTSDDGSFAWLEALEKAGIVTLISVPTEDKPPQLSAYQQLLAKCPQLIDLVAFIDADEFLLPTDDGLVEWLGERFADPEVGAMGLNWACFGSNGAKFREDGLVIERFTQRAERGFGPNHHIKSIVRPDYVDRFLNPHIARLQRGHYINSQGQPLVERRAPDGAVRVGLSEQVCWEGARINHYLVKSVEEFILGKARRGSAATPNYQKQRDYFMRHDRNDTACYMAAELAPKVKQKMKWLQQLSDKQQATPESADEHSTGHDLTRWLKRRVKEWASTTPNSDQAPIERWSLDYPSEHRGSRFLPSGRVVQGWLLLPESLAEMQSQVRIIAQWLPTYELCYPLDIDRPDVIKNVLSVSPEQHPQRSCGFRFTVPPKLGAFRLWLALDDQRWPLQEVSVDTLDVEASQPLKVLEGKQGWLFLDNDTNGSVDQFTGRMHLTPEGVEGWRQYLSQLVVTAESQPWALLVAPSKESVMGALYHPFQEGASGPMHQVLALEAAKELVYPVSELKALGDGAFIPTDTHWTHKGALSASLALAERLGLDKASCEAVFAKDRYKVRAMGGDLGNKLTPKQVSEVEVLSSFTHTRYKTYDNGLPNFGRLLVMEYPDALNPGTCLLFGSSSSYSMFNYLTRIFRRVVFAHSAGNVDPALVAAVSPDYLAAQTNARFVVQVPTVAYSLDEMIRHKGSQLDEKAFEGVLEKRIIASDEYLQAVGVLQWDYTARTLFA</sequence>
<evidence type="ECO:0000256" key="3">
    <source>
        <dbReference type="ARBA" id="ARBA00022989"/>
    </source>
</evidence>
<name>A0ABQ1PMP7_9GAMM</name>
<comment type="caution">
    <text evidence="4">The sequence shown here is derived from an EMBL/GenBank/DDBJ whole genome shotgun (WGS) entry which is preliminary data.</text>
</comment>
<dbReference type="Pfam" id="PF13704">
    <property type="entry name" value="Glyco_tranf_2_4"/>
    <property type="match status" value="1"/>
</dbReference>
<proteinExistence type="predicted"/>
<evidence type="ECO:0000256" key="1">
    <source>
        <dbReference type="ARBA" id="ARBA00004167"/>
    </source>
</evidence>
<keyword evidence="5" id="KW-1185">Reference proteome</keyword>
<reference evidence="5" key="1">
    <citation type="journal article" date="2019" name="Int. J. Syst. Evol. Microbiol.">
        <title>The Global Catalogue of Microorganisms (GCM) 10K type strain sequencing project: providing services to taxonomists for standard genome sequencing and annotation.</title>
        <authorList>
            <consortium name="The Broad Institute Genomics Platform"/>
            <consortium name="The Broad Institute Genome Sequencing Center for Infectious Disease"/>
            <person name="Wu L."/>
            <person name="Ma J."/>
        </authorList>
    </citation>
    <scope>NUCLEOTIDE SEQUENCE [LARGE SCALE GENOMIC DNA]</scope>
    <source>
        <strain evidence="5">CGMCC 1.15122</strain>
    </source>
</reference>
<dbReference type="PANTHER" id="PTHR21461:SF69">
    <property type="entry name" value="GLYCOSYLTRANSFERASE FAMILY 92 PROTEIN"/>
    <property type="match status" value="1"/>
</dbReference>
<evidence type="ECO:0000313" key="5">
    <source>
        <dbReference type="Proteomes" id="UP000597301"/>
    </source>
</evidence>
<dbReference type="EMBL" id="BMHM01000009">
    <property type="protein sequence ID" value="GGC99895.1"/>
    <property type="molecule type" value="Genomic_DNA"/>
</dbReference>
<dbReference type="PANTHER" id="PTHR21461">
    <property type="entry name" value="GLYCOSYLTRANSFERASE FAMILY 92 PROTEIN"/>
    <property type="match status" value="1"/>
</dbReference>
<evidence type="ECO:0008006" key="6">
    <source>
        <dbReference type="Google" id="ProtNLM"/>
    </source>
</evidence>
<organism evidence="4 5">
    <name type="scientific">Vreelandella lutescens</name>
    <dbReference type="NCBI Taxonomy" id="1602943"/>
    <lineage>
        <taxon>Bacteria</taxon>
        <taxon>Pseudomonadati</taxon>
        <taxon>Pseudomonadota</taxon>
        <taxon>Gammaproteobacteria</taxon>
        <taxon>Oceanospirillales</taxon>
        <taxon>Halomonadaceae</taxon>
        <taxon>Vreelandella</taxon>
    </lineage>
</organism>
<keyword evidence="3" id="KW-1133">Transmembrane helix</keyword>
<dbReference type="Proteomes" id="UP000597301">
    <property type="component" value="Unassembled WGS sequence"/>
</dbReference>
<protein>
    <recommendedName>
        <fullName evidence="6">AlgX/AlgJ SGNH hydrolase-like domain-containing protein</fullName>
    </recommendedName>
</protein>
<evidence type="ECO:0000313" key="4">
    <source>
        <dbReference type="EMBL" id="GGC99895.1"/>
    </source>
</evidence>
<keyword evidence="2" id="KW-0812">Transmembrane</keyword>
<dbReference type="SUPFAM" id="SSF53448">
    <property type="entry name" value="Nucleotide-diphospho-sugar transferases"/>
    <property type="match status" value="1"/>
</dbReference>
<accession>A0ABQ1PMP7</accession>
<keyword evidence="3" id="KW-0472">Membrane</keyword>
<evidence type="ECO:0000256" key="2">
    <source>
        <dbReference type="ARBA" id="ARBA00022692"/>
    </source>
</evidence>
<dbReference type="InterPro" id="IPR029044">
    <property type="entry name" value="Nucleotide-diphossugar_trans"/>
</dbReference>
<gene>
    <name evidence="4" type="ORF">GCM10011382_33010</name>
</gene>